<dbReference type="InterPro" id="IPR004762">
    <property type="entry name" value="Amino_acid_permease_fungi"/>
</dbReference>
<keyword evidence="5 8" id="KW-1133">Transmembrane helix</keyword>
<evidence type="ECO:0000256" key="6">
    <source>
        <dbReference type="ARBA" id="ARBA00023136"/>
    </source>
</evidence>
<protein>
    <submittedName>
        <fullName evidence="10">Amino acid permease</fullName>
    </submittedName>
</protein>
<evidence type="ECO:0000256" key="8">
    <source>
        <dbReference type="SAM" id="Phobius"/>
    </source>
</evidence>
<reference evidence="10 11" key="1">
    <citation type="journal article" date="2016" name="Mol. Biol. Evol.">
        <title>Comparative Genomics of Early-Diverging Mushroom-Forming Fungi Provides Insights into the Origins of Lignocellulose Decay Capabilities.</title>
        <authorList>
            <person name="Nagy L.G."/>
            <person name="Riley R."/>
            <person name="Tritt A."/>
            <person name="Adam C."/>
            <person name="Daum C."/>
            <person name="Floudas D."/>
            <person name="Sun H."/>
            <person name="Yadav J.S."/>
            <person name="Pangilinan J."/>
            <person name="Larsson K.H."/>
            <person name="Matsuura K."/>
            <person name="Barry K."/>
            <person name="Labutti K."/>
            <person name="Kuo R."/>
            <person name="Ohm R.A."/>
            <person name="Bhattacharya S.S."/>
            <person name="Shirouzu T."/>
            <person name="Yoshinaga Y."/>
            <person name="Martin F.M."/>
            <person name="Grigoriev I.V."/>
            <person name="Hibbett D.S."/>
        </authorList>
    </citation>
    <scope>NUCLEOTIDE SEQUENCE [LARGE SCALE GENOMIC DNA]</scope>
    <source>
        <strain evidence="10 11">HHB12733</strain>
    </source>
</reference>
<proteinExistence type="predicted"/>
<feature type="transmembrane region" description="Helical" evidence="8">
    <location>
        <begin position="438"/>
        <end position="463"/>
    </location>
</feature>
<evidence type="ECO:0000256" key="7">
    <source>
        <dbReference type="SAM" id="MobiDB-lite"/>
    </source>
</evidence>
<feature type="transmembrane region" description="Helical" evidence="8">
    <location>
        <begin position="310"/>
        <end position="329"/>
    </location>
</feature>
<dbReference type="Pfam" id="PF00324">
    <property type="entry name" value="AA_permease"/>
    <property type="match status" value="1"/>
</dbReference>
<feature type="transmembrane region" description="Helical" evidence="8">
    <location>
        <begin position="109"/>
        <end position="126"/>
    </location>
</feature>
<dbReference type="PROSITE" id="PS00218">
    <property type="entry name" value="AMINO_ACID_PERMEASE_1"/>
    <property type="match status" value="1"/>
</dbReference>
<organism evidence="10 11">
    <name type="scientific">Calocera cornea HHB12733</name>
    <dbReference type="NCBI Taxonomy" id="1353952"/>
    <lineage>
        <taxon>Eukaryota</taxon>
        <taxon>Fungi</taxon>
        <taxon>Dikarya</taxon>
        <taxon>Basidiomycota</taxon>
        <taxon>Agaricomycotina</taxon>
        <taxon>Dacrymycetes</taxon>
        <taxon>Dacrymycetales</taxon>
        <taxon>Dacrymycetaceae</taxon>
        <taxon>Calocera</taxon>
    </lineage>
</organism>
<keyword evidence="6 8" id="KW-0472">Membrane</keyword>
<evidence type="ECO:0000313" key="10">
    <source>
        <dbReference type="EMBL" id="KZT58283.1"/>
    </source>
</evidence>
<dbReference type="STRING" id="1353952.A0A165GNG0"/>
<dbReference type="InParanoid" id="A0A165GNG0"/>
<dbReference type="EMBL" id="KV423953">
    <property type="protein sequence ID" value="KZT58283.1"/>
    <property type="molecule type" value="Genomic_DNA"/>
</dbReference>
<dbReference type="FunCoup" id="A0A165GNG0">
    <property type="interactions" value="211"/>
</dbReference>
<name>A0A165GNG0_9BASI</name>
<dbReference type="Gene3D" id="1.20.1740.10">
    <property type="entry name" value="Amino acid/polyamine transporter I"/>
    <property type="match status" value="1"/>
</dbReference>
<evidence type="ECO:0000256" key="2">
    <source>
        <dbReference type="ARBA" id="ARBA00022448"/>
    </source>
</evidence>
<dbReference type="PANTHER" id="PTHR43341">
    <property type="entry name" value="AMINO ACID PERMEASE"/>
    <property type="match status" value="1"/>
</dbReference>
<feature type="transmembrane region" description="Helical" evidence="8">
    <location>
        <begin position="214"/>
        <end position="234"/>
    </location>
</feature>
<evidence type="ECO:0000313" key="11">
    <source>
        <dbReference type="Proteomes" id="UP000076842"/>
    </source>
</evidence>
<evidence type="ECO:0000256" key="1">
    <source>
        <dbReference type="ARBA" id="ARBA00004141"/>
    </source>
</evidence>
<dbReference type="PANTHER" id="PTHR43341:SF4">
    <property type="entry name" value="ARGININE PERMEASE CAN1-RELATED"/>
    <property type="match status" value="1"/>
</dbReference>
<feature type="transmembrane region" description="Helical" evidence="8">
    <location>
        <begin position="82"/>
        <end position="103"/>
    </location>
</feature>
<dbReference type="InterPro" id="IPR004841">
    <property type="entry name" value="AA-permease/SLC12A_dom"/>
</dbReference>
<gene>
    <name evidence="10" type="ORF">CALCODRAFT_495198</name>
</gene>
<dbReference type="InterPro" id="IPR004840">
    <property type="entry name" value="Amino_acid_permease_CS"/>
</dbReference>
<feature type="transmembrane region" description="Helical" evidence="8">
    <location>
        <begin position="349"/>
        <end position="375"/>
    </location>
</feature>
<dbReference type="AlphaFoldDB" id="A0A165GNG0"/>
<evidence type="ECO:0000256" key="5">
    <source>
        <dbReference type="ARBA" id="ARBA00022989"/>
    </source>
</evidence>
<keyword evidence="11" id="KW-1185">Reference proteome</keyword>
<evidence type="ECO:0000256" key="3">
    <source>
        <dbReference type="ARBA" id="ARBA00022692"/>
    </source>
</evidence>
<feature type="transmembrane region" description="Helical" evidence="8">
    <location>
        <begin position="484"/>
        <end position="506"/>
    </location>
</feature>
<comment type="subcellular location">
    <subcellularLocation>
        <location evidence="1">Membrane</location>
        <topology evidence="1">Multi-pass membrane protein</topology>
    </subcellularLocation>
</comment>
<keyword evidence="3 8" id="KW-0812">Transmembrane</keyword>
<keyword evidence="2" id="KW-0813">Transport</keyword>
<dbReference type="Proteomes" id="UP000076842">
    <property type="component" value="Unassembled WGS sequence"/>
</dbReference>
<dbReference type="NCBIfam" id="TIGR00913">
    <property type="entry name" value="2A0310"/>
    <property type="match status" value="1"/>
</dbReference>
<dbReference type="GO" id="GO:0016020">
    <property type="term" value="C:membrane"/>
    <property type="evidence" value="ECO:0007669"/>
    <property type="project" value="UniProtKB-SubCell"/>
</dbReference>
<dbReference type="OrthoDB" id="10062876at2759"/>
<accession>A0A165GNG0</accession>
<feature type="transmembrane region" description="Helical" evidence="8">
    <location>
        <begin position="187"/>
        <end position="208"/>
    </location>
</feature>
<feature type="domain" description="Amino acid permease/ SLC12A" evidence="9">
    <location>
        <begin position="78"/>
        <end position="541"/>
    </location>
</feature>
<sequence length="577" mass="63158">MAQPTHHVVENEGTGMGDIIAGDDPAPYDNVDLHDRKTNKSSWDADEKGVSHLARQVTHDGRAHEGEFAVTRALKSRHLQMIAIGGTIGTGLFVGSGGALATAGPVGTLLGYVITGLMVYSVMISLGEMTTLYPVSGSFTHYATRFVDPALGFALGWNYWYSYAVTLPNEITAAAIVISYWNTTVSVAVWVSIFLVVIIGINFIGVAAYGEAEFWMSFIKVTTIVGLIILGIVLDLGGGPNHDRIGFRYWKNPGPFAQFDGIQGPTGRFLAFWSSFVQAAFSYLGTEIVAVTAGEAQNPHKTIPKAIRRVFWRIMLFYVGGIAVIGLLVPYTSDQLLQNTTTAAASPFVIAIETAGIKVLPSIINAVILISAFSAGNSDLYTSSRTLYALALDGKTPAFLRRCTKRGLPIWCVAITALFGCLSYLNVGAASAGTVFEWFVNISTVSGLFAWSTICFSYTRFYAAAKLQGLDRNTLPYKAPFQPYAAWFGCILALVIIFFNGFSVFIDGHWSVATFIADYIGVPVFIGFYLIWKIAKRTKMVKLEDIDLLAGRREIDEKDGPEWVPVHWWEKVWERIM</sequence>
<dbReference type="GO" id="GO:0015171">
    <property type="term" value="F:amino acid transmembrane transporter activity"/>
    <property type="evidence" value="ECO:0007669"/>
    <property type="project" value="TreeGrafter"/>
</dbReference>
<dbReference type="InterPro" id="IPR050524">
    <property type="entry name" value="APC_YAT"/>
</dbReference>
<evidence type="ECO:0000256" key="4">
    <source>
        <dbReference type="ARBA" id="ARBA00022970"/>
    </source>
</evidence>
<keyword evidence="4" id="KW-0029">Amino-acid transport</keyword>
<feature type="transmembrane region" description="Helical" evidence="8">
    <location>
        <begin position="512"/>
        <end position="532"/>
    </location>
</feature>
<feature type="transmembrane region" description="Helical" evidence="8">
    <location>
        <begin position="408"/>
        <end position="426"/>
    </location>
</feature>
<dbReference type="PIRSF" id="PIRSF006060">
    <property type="entry name" value="AA_transporter"/>
    <property type="match status" value="1"/>
</dbReference>
<feature type="region of interest" description="Disordered" evidence="7">
    <location>
        <begin position="1"/>
        <end position="21"/>
    </location>
</feature>
<evidence type="ECO:0000259" key="9">
    <source>
        <dbReference type="Pfam" id="PF00324"/>
    </source>
</evidence>
<dbReference type="FunFam" id="1.20.1740.10:FF:000006">
    <property type="entry name" value="General amino acid permease"/>
    <property type="match status" value="1"/>
</dbReference>